<dbReference type="PhylomeDB" id="A0A0G4GAX5"/>
<evidence type="ECO:0000256" key="1">
    <source>
        <dbReference type="ARBA" id="ARBA00022884"/>
    </source>
</evidence>
<dbReference type="STRING" id="1169540.A0A0G4GAX5"/>
<evidence type="ECO:0000256" key="2">
    <source>
        <dbReference type="PROSITE-ProRule" id="PRU00176"/>
    </source>
</evidence>
<dbReference type="Proteomes" id="UP000041254">
    <property type="component" value="Unassembled WGS sequence"/>
</dbReference>
<feature type="domain" description="RRM" evidence="4">
    <location>
        <begin position="253"/>
        <end position="330"/>
    </location>
</feature>
<dbReference type="PROSITE" id="PS50102">
    <property type="entry name" value="RRM"/>
    <property type="match status" value="2"/>
</dbReference>
<feature type="region of interest" description="Disordered" evidence="3">
    <location>
        <begin position="120"/>
        <end position="203"/>
    </location>
</feature>
<feature type="compositionally biased region" description="Pro residues" evidence="3">
    <location>
        <begin position="364"/>
        <end position="373"/>
    </location>
</feature>
<dbReference type="VEuPathDB" id="CryptoDB:Vbra_17312"/>
<dbReference type="OrthoDB" id="21467at2759"/>
<keyword evidence="1 2" id="KW-0694">RNA-binding</keyword>
<dbReference type="InterPro" id="IPR000504">
    <property type="entry name" value="RRM_dom"/>
</dbReference>
<feature type="region of interest" description="Disordered" evidence="3">
    <location>
        <begin position="1"/>
        <end position="24"/>
    </location>
</feature>
<feature type="compositionally biased region" description="Basic and acidic residues" evidence="3">
    <location>
        <begin position="121"/>
        <end position="130"/>
    </location>
</feature>
<dbReference type="InterPro" id="IPR035979">
    <property type="entry name" value="RBD_domain_sf"/>
</dbReference>
<dbReference type="SMART" id="SM00360">
    <property type="entry name" value="RRM"/>
    <property type="match status" value="2"/>
</dbReference>
<dbReference type="InterPro" id="IPR052462">
    <property type="entry name" value="SLIRP/GR-RBP-like"/>
</dbReference>
<evidence type="ECO:0000313" key="6">
    <source>
        <dbReference type="Proteomes" id="UP000041254"/>
    </source>
</evidence>
<feature type="region of interest" description="Disordered" evidence="3">
    <location>
        <begin position="333"/>
        <end position="388"/>
    </location>
</feature>
<dbReference type="FunCoup" id="A0A0G4GAX5">
    <property type="interactions" value="47"/>
</dbReference>
<feature type="compositionally biased region" description="Low complexity" evidence="3">
    <location>
        <begin position="153"/>
        <end position="162"/>
    </location>
</feature>
<dbReference type="InParanoid" id="A0A0G4GAX5"/>
<feature type="domain" description="RRM" evidence="4">
    <location>
        <begin position="31"/>
        <end position="109"/>
    </location>
</feature>
<dbReference type="InterPro" id="IPR012677">
    <property type="entry name" value="Nucleotide-bd_a/b_plait_sf"/>
</dbReference>
<dbReference type="OMA" id="VYDAYCP"/>
<keyword evidence="6" id="KW-1185">Reference proteome</keyword>
<dbReference type="Pfam" id="PF00076">
    <property type="entry name" value="RRM_1"/>
    <property type="match status" value="2"/>
</dbReference>
<dbReference type="SUPFAM" id="SSF54928">
    <property type="entry name" value="RNA-binding domain, RBD"/>
    <property type="match status" value="2"/>
</dbReference>
<dbReference type="PANTHER" id="PTHR48027">
    <property type="entry name" value="HETEROGENEOUS NUCLEAR RIBONUCLEOPROTEIN 87F-RELATED"/>
    <property type="match status" value="1"/>
</dbReference>
<accession>A0A0G4GAX5</accession>
<evidence type="ECO:0000313" key="5">
    <source>
        <dbReference type="EMBL" id="CEM26273.1"/>
    </source>
</evidence>
<dbReference type="GO" id="GO:0003723">
    <property type="term" value="F:RNA binding"/>
    <property type="evidence" value="ECO:0007669"/>
    <property type="project" value="UniProtKB-UniRule"/>
</dbReference>
<dbReference type="EMBL" id="CDMY01000613">
    <property type="protein sequence ID" value="CEM26273.1"/>
    <property type="molecule type" value="Genomic_DNA"/>
</dbReference>
<protein>
    <recommendedName>
        <fullName evidence="4">RRM domain-containing protein</fullName>
    </recommendedName>
</protein>
<dbReference type="AlphaFoldDB" id="A0A0G4GAX5"/>
<sequence length="415" mass="44253">MQQPAQPTGAGPSAPGGPGEEGGRNLVALRHRLFVTKLPFEVTGDDLRSHFQQFGEVSDAYVPRNPYKPYMNKGFGFVSFTDQQAVERALATPMHVVHNRQVVIDRAVSRDRNDLFGAKVRMSERGEDRAQPPLGPPQGPSPVPSPTPPSAGPPTGSTTRTSFISGAPPDSHFPAARGQPPPAHGAPPWPAGPPPPYGTPYPGGIRKDSWMREEGEYPRVLTPPQGAPYPPSVGGPMPGGLGGVPSHMALPGSKLFVGRLSYSTSADDLRRYFAKFGEVTDAYIPKEPTTGRSRGFGFLTFSSPEAVQAVFGAAPHTIDGRQIALDHADAPVRSYAPAPPSGVESPIPLPPSPSRHYPQTTPSFPSPPMPFPPAHQGHGFSPVLGPHEPGPYEGHHVYMGYGGAMYGQQQWRGHL</sequence>
<feature type="compositionally biased region" description="Low complexity" evidence="3">
    <location>
        <begin position="1"/>
        <end position="13"/>
    </location>
</feature>
<proteinExistence type="predicted"/>
<name>A0A0G4GAX5_VITBC</name>
<organism evidence="5 6">
    <name type="scientific">Vitrella brassicaformis (strain CCMP3155)</name>
    <dbReference type="NCBI Taxonomy" id="1169540"/>
    <lineage>
        <taxon>Eukaryota</taxon>
        <taxon>Sar</taxon>
        <taxon>Alveolata</taxon>
        <taxon>Colpodellida</taxon>
        <taxon>Vitrellaceae</taxon>
        <taxon>Vitrella</taxon>
    </lineage>
</organism>
<evidence type="ECO:0000256" key="3">
    <source>
        <dbReference type="SAM" id="MobiDB-lite"/>
    </source>
</evidence>
<reference evidence="5 6" key="1">
    <citation type="submission" date="2014-11" db="EMBL/GenBank/DDBJ databases">
        <authorList>
            <person name="Zhu J."/>
            <person name="Qi W."/>
            <person name="Song R."/>
        </authorList>
    </citation>
    <scope>NUCLEOTIDE SEQUENCE [LARGE SCALE GENOMIC DNA]</scope>
</reference>
<evidence type="ECO:0000259" key="4">
    <source>
        <dbReference type="PROSITE" id="PS50102"/>
    </source>
</evidence>
<feature type="compositionally biased region" description="Pro residues" evidence="3">
    <location>
        <begin position="179"/>
        <end position="199"/>
    </location>
</feature>
<gene>
    <name evidence="5" type="ORF">Vbra_17312</name>
</gene>
<feature type="compositionally biased region" description="Pro residues" evidence="3">
    <location>
        <begin position="133"/>
        <end position="152"/>
    </location>
</feature>
<dbReference type="Gene3D" id="3.30.70.330">
    <property type="match status" value="2"/>
</dbReference>